<proteinExistence type="inferred from homology"/>
<evidence type="ECO:0000259" key="7">
    <source>
        <dbReference type="Pfam" id="PF03775"/>
    </source>
</evidence>
<dbReference type="NCBIfam" id="TIGR01222">
    <property type="entry name" value="minC"/>
    <property type="match status" value="1"/>
</dbReference>
<feature type="domain" description="Septum formation inhibitor MinC C-terminal" evidence="7">
    <location>
        <begin position="142"/>
        <end position="238"/>
    </location>
</feature>
<reference evidence="8" key="1">
    <citation type="submission" date="2023-09" db="EMBL/GenBank/DDBJ databases">
        <title>Genomes of two closely related lineages of the louse Polyplax serrata with different host specificities.</title>
        <authorList>
            <person name="Martinu J."/>
            <person name="Tarabai H."/>
            <person name="Stefka J."/>
            <person name="Hypsa V."/>
        </authorList>
    </citation>
    <scope>NUCLEOTIDE SEQUENCE [LARGE SCALE GENOMIC DNA]</scope>
    <source>
        <strain evidence="8">98ZLc_SE</strain>
    </source>
</reference>
<evidence type="ECO:0000256" key="6">
    <source>
        <dbReference type="HAMAP-Rule" id="MF_00267"/>
    </source>
</evidence>
<name>A0ABZ2GVX7_9GAMM</name>
<keyword evidence="3 6" id="KW-0717">Septation</keyword>
<protein>
    <recommendedName>
        <fullName evidence="6">Probable septum site-determining protein MinC</fullName>
    </recommendedName>
</protein>
<dbReference type="InterPro" id="IPR016098">
    <property type="entry name" value="CAP/MinC_C"/>
</dbReference>
<sequence>MNSINIVKKRFFLLKNKSYFFIILYILETDQKLVTKQLNQFISNKLFEFRNIPIIIDFSKIKNETIDLLFLYNFLKSNFLYPFAIQGIKKNEKLIDIAKILNLAILNDSFINNDELIIKNNKYGYEKHFFLKEELQQNKLYTFTIRSGQQIINEKGDLIIVSSVNHGAELFASGNIHIYGTLRGKSLAGINGNLEARIFCQSLDAELLSIAGIYRSDNAIKSYFEPCQIYLKNNKIKIQPLC</sequence>
<dbReference type="Gene3D" id="3.30.70.260">
    <property type="match status" value="1"/>
</dbReference>
<dbReference type="Proteomes" id="UP001368618">
    <property type="component" value="Chromosome"/>
</dbReference>
<evidence type="ECO:0000256" key="4">
    <source>
        <dbReference type="ARBA" id="ARBA00023306"/>
    </source>
</evidence>
<dbReference type="PANTHER" id="PTHR34108">
    <property type="entry name" value="SEPTUM SITE-DETERMINING PROTEIN MINC"/>
    <property type="match status" value="1"/>
</dbReference>
<keyword evidence="2 6" id="KW-0132">Cell division</keyword>
<dbReference type="InterPro" id="IPR005526">
    <property type="entry name" value="Septum_form_inhib_MinC_C"/>
</dbReference>
<evidence type="ECO:0000256" key="1">
    <source>
        <dbReference type="ARBA" id="ARBA00006291"/>
    </source>
</evidence>
<evidence type="ECO:0000256" key="5">
    <source>
        <dbReference type="ARBA" id="ARBA00025606"/>
    </source>
</evidence>
<dbReference type="EMBL" id="CP135137">
    <property type="protein sequence ID" value="WWR11615.1"/>
    <property type="molecule type" value="Genomic_DNA"/>
</dbReference>
<comment type="function">
    <text evidence="5 6">Cell division inhibitor that blocks the formation of polar Z ring septums. Rapidly oscillates between the poles of the cell to destabilize FtsZ filaments that have formed before they mature into polar Z rings. Prevents FtsZ polymerization.</text>
</comment>
<dbReference type="InterPro" id="IPR036145">
    <property type="entry name" value="MinC_C_sf"/>
</dbReference>
<accession>A0ABZ2GVX7</accession>
<evidence type="ECO:0000256" key="3">
    <source>
        <dbReference type="ARBA" id="ARBA00023210"/>
    </source>
</evidence>
<dbReference type="Pfam" id="PF03775">
    <property type="entry name" value="MinC_C"/>
    <property type="match status" value="1"/>
</dbReference>
<gene>
    <name evidence="6 8" type="primary">minC</name>
    <name evidence="8" type="ORF">RQL39_00355</name>
</gene>
<keyword evidence="4 6" id="KW-0131">Cell cycle</keyword>
<evidence type="ECO:0000313" key="9">
    <source>
        <dbReference type="Proteomes" id="UP001368618"/>
    </source>
</evidence>
<dbReference type="HAMAP" id="MF_00267">
    <property type="entry name" value="MinC"/>
    <property type="match status" value="1"/>
</dbReference>
<organism evidence="8 9">
    <name type="scientific">Candidatus Legionella polyplacis</name>
    <dbReference type="NCBI Taxonomy" id="2005262"/>
    <lineage>
        <taxon>Bacteria</taxon>
        <taxon>Pseudomonadati</taxon>
        <taxon>Pseudomonadota</taxon>
        <taxon>Gammaproteobacteria</taxon>
        <taxon>Legionellales</taxon>
        <taxon>Legionellaceae</taxon>
        <taxon>Legionella</taxon>
    </lineage>
</organism>
<comment type="subunit">
    <text evidence="6">Interacts with MinD and FtsZ.</text>
</comment>
<dbReference type="RefSeq" id="WP_338516169.1">
    <property type="nucleotide sequence ID" value="NZ_CP135137.1"/>
</dbReference>
<comment type="similarity">
    <text evidence="1 6">Belongs to the MinC family.</text>
</comment>
<keyword evidence="9" id="KW-1185">Reference proteome</keyword>
<dbReference type="InterPro" id="IPR013033">
    <property type="entry name" value="MinC"/>
</dbReference>
<dbReference type="Gene3D" id="2.160.20.70">
    <property type="match status" value="1"/>
</dbReference>
<dbReference type="SUPFAM" id="SSF63848">
    <property type="entry name" value="Cell-division inhibitor MinC, C-terminal domain"/>
    <property type="match status" value="1"/>
</dbReference>
<dbReference type="PANTHER" id="PTHR34108:SF1">
    <property type="entry name" value="SEPTUM SITE-DETERMINING PROTEIN MINC"/>
    <property type="match status" value="1"/>
</dbReference>
<evidence type="ECO:0000256" key="2">
    <source>
        <dbReference type="ARBA" id="ARBA00022618"/>
    </source>
</evidence>
<evidence type="ECO:0000313" key="8">
    <source>
        <dbReference type="EMBL" id="WWR11615.1"/>
    </source>
</evidence>